<proteinExistence type="predicted"/>
<dbReference type="RefSeq" id="WP_376810181.1">
    <property type="nucleotide sequence ID" value="NZ_JBHTAC010000056.1"/>
</dbReference>
<organism evidence="1 2">
    <name type="scientific">Catellatospora aurea</name>
    <dbReference type="NCBI Taxonomy" id="1337874"/>
    <lineage>
        <taxon>Bacteria</taxon>
        <taxon>Bacillati</taxon>
        <taxon>Actinomycetota</taxon>
        <taxon>Actinomycetes</taxon>
        <taxon>Micromonosporales</taxon>
        <taxon>Micromonosporaceae</taxon>
        <taxon>Catellatospora</taxon>
    </lineage>
</organism>
<dbReference type="Proteomes" id="UP001596392">
    <property type="component" value="Unassembled WGS sequence"/>
</dbReference>
<sequence>MHANEADCGEPNMPFEVSSGTLIGDLQAFADGGQDYYYVGVAAAEDLQGTNDRHTERYMRSFLNDFKLHVTYNTRPSKPDSLTVDGKACATGANRPYVKTPTPTLRARVSDNDRDTMQVWYAYAKWNAASFTDVGGGYQDGVPNGGTPLQHHLSAADAAALAELAAPDRT</sequence>
<reference evidence="2" key="1">
    <citation type="journal article" date="2019" name="Int. J. Syst. Evol. Microbiol.">
        <title>The Global Catalogue of Microorganisms (GCM) 10K type strain sequencing project: providing services to taxonomists for standard genome sequencing and annotation.</title>
        <authorList>
            <consortium name="The Broad Institute Genomics Platform"/>
            <consortium name="The Broad Institute Genome Sequencing Center for Infectious Disease"/>
            <person name="Wu L."/>
            <person name="Ma J."/>
        </authorList>
    </citation>
    <scope>NUCLEOTIDE SEQUENCE [LARGE SCALE GENOMIC DNA]</scope>
    <source>
        <strain evidence="2">CGMCC 1.9106</strain>
    </source>
</reference>
<evidence type="ECO:0000313" key="1">
    <source>
        <dbReference type="EMBL" id="MFC7247447.1"/>
    </source>
</evidence>
<comment type="caution">
    <text evidence="1">The sequence shown here is derived from an EMBL/GenBank/DDBJ whole genome shotgun (WGS) entry which is preliminary data.</text>
</comment>
<protein>
    <submittedName>
        <fullName evidence="1">Uncharacterized protein</fullName>
    </submittedName>
</protein>
<name>A0ABW2H907_9ACTN</name>
<evidence type="ECO:0000313" key="2">
    <source>
        <dbReference type="Proteomes" id="UP001596392"/>
    </source>
</evidence>
<keyword evidence="2" id="KW-1185">Reference proteome</keyword>
<dbReference type="EMBL" id="JBHTAC010000056">
    <property type="protein sequence ID" value="MFC7247447.1"/>
    <property type="molecule type" value="Genomic_DNA"/>
</dbReference>
<gene>
    <name evidence="1" type="ORF">ACFQO7_33725</name>
</gene>
<accession>A0ABW2H907</accession>